<protein>
    <submittedName>
        <fullName evidence="3">Uncharacterized protein</fullName>
    </submittedName>
</protein>
<dbReference type="AlphaFoldDB" id="A0A397A729"/>
<evidence type="ECO:0000313" key="3">
    <source>
        <dbReference type="EMBL" id="RHY03590.1"/>
    </source>
</evidence>
<feature type="region of interest" description="Disordered" evidence="2">
    <location>
        <begin position="1"/>
        <end position="54"/>
    </location>
</feature>
<organism evidence="3 4">
    <name type="scientific">Aphanomyces astaci</name>
    <name type="common">Crayfish plague agent</name>
    <dbReference type="NCBI Taxonomy" id="112090"/>
    <lineage>
        <taxon>Eukaryota</taxon>
        <taxon>Sar</taxon>
        <taxon>Stramenopiles</taxon>
        <taxon>Oomycota</taxon>
        <taxon>Saprolegniomycetes</taxon>
        <taxon>Saprolegniales</taxon>
        <taxon>Verrucalvaceae</taxon>
        <taxon>Aphanomyces</taxon>
    </lineage>
</organism>
<evidence type="ECO:0000256" key="2">
    <source>
        <dbReference type="SAM" id="MobiDB-lite"/>
    </source>
</evidence>
<gene>
    <name evidence="3" type="ORF">DYB36_007633</name>
</gene>
<reference evidence="3 4" key="1">
    <citation type="submission" date="2018-08" db="EMBL/GenBank/DDBJ databases">
        <title>Aphanomyces genome sequencing and annotation.</title>
        <authorList>
            <person name="Minardi D."/>
            <person name="Oidtmann B."/>
            <person name="Van Der Giezen M."/>
            <person name="Studholme D.J."/>
        </authorList>
    </citation>
    <scope>NUCLEOTIDE SEQUENCE [LARGE SCALE GENOMIC DNA]</scope>
    <source>
        <strain evidence="3 4">Kv</strain>
    </source>
</reference>
<comment type="caution">
    <text evidence="3">The sequence shown here is derived from an EMBL/GenBank/DDBJ whole genome shotgun (WGS) entry which is preliminary data.</text>
</comment>
<dbReference type="VEuPathDB" id="FungiDB:H257_07139"/>
<feature type="compositionally biased region" description="Acidic residues" evidence="2">
    <location>
        <begin position="32"/>
        <end position="54"/>
    </location>
</feature>
<name>A0A397A729_APHAT</name>
<accession>A0A397A729</accession>
<sequence length="260" mass="30414">MIESQPVGGGGGDHLTANDGDKLDASRGNALNEDEDDANEIDSEDEGDPDALDLDDLERSLTPLQVSDTSLQRMSRSESAEIFSKKYVERHQVKSDMLLDEKAKRLNKERRRQLHIQKWQCKTTKSPFKVNLVADNERLDEVRACENRVRLLEQARRVRELERKTKQVKNDIILKALQETSDLDALRREKRVIIEEEKRLKALLDLEKTNSHRKMDMLAAQNAEKRRKQEKIEYRMKQRKDQLHDRDERYKDLLKSKLAL</sequence>
<feature type="coiled-coil region" evidence="1">
    <location>
        <begin position="151"/>
        <end position="240"/>
    </location>
</feature>
<proteinExistence type="predicted"/>
<dbReference type="EMBL" id="QUSZ01007090">
    <property type="protein sequence ID" value="RHY03590.1"/>
    <property type="molecule type" value="Genomic_DNA"/>
</dbReference>
<evidence type="ECO:0000256" key="1">
    <source>
        <dbReference type="SAM" id="Coils"/>
    </source>
</evidence>
<dbReference type="Proteomes" id="UP000265427">
    <property type="component" value="Unassembled WGS sequence"/>
</dbReference>
<keyword evidence="1" id="KW-0175">Coiled coil</keyword>
<evidence type="ECO:0000313" key="4">
    <source>
        <dbReference type="Proteomes" id="UP000265427"/>
    </source>
</evidence>